<dbReference type="EMBL" id="ML119053">
    <property type="protein sequence ID" value="ROT40144.1"/>
    <property type="molecule type" value="Genomic_DNA"/>
</dbReference>
<feature type="domain" description="PDZ" evidence="4">
    <location>
        <begin position="137"/>
        <end position="180"/>
    </location>
</feature>
<dbReference type="RefSeq" id="XP_028467950.1">
    <property type="nucleotide sequence ID" value="XM_028611674.1"/>
</dbReference>
<dbReference type="OrthoDB" id="72325at2759"/>
<dbReference type="Pfam" id="PF17820">
    <property type="entry name" value="PDZ_6"/>
    <property type="match status" value="1"/>
</dbReference>
<evidence type="ECO:0000259" key="4">
    <source>
        <dbReference type="PROSITE" id="PS50106"/>
    </source>
</evidence>
<dbReference type="InterPro" id="IPR036034">
    <property type="entry name" value="PDZ_sf"/>
</dbReference>
<protein>
    <recommendedName>
        <fullName evidence="3">Probable 26S proteasome regulatory subunit p27</fullName>
    </recommendedName>
</protein>
<dbReference type="STRING" id="1314773.A0A3N2Q053"/>
<dbReference type="PANTHER" id="PTHR12651:SF1">
    <property type="entry name" value="26S PROTEASOME NON-ATPASE REGULATORY SUBUNIT 9"/>
    <property type="match status" value="1"/>
</dbReference>
<dbReference type="GeneID" id="39580152"/>
<evidence type="ECO:0000256" key="3">
    <source>
        <dbReference type="ARBA" id="ARBA00068021"/>
    </source>
</evidence>
<dbReference type="InterPro" id="IPR040815">
    <property type="entry name" value="Nas2_N"/>
</dbReference>
<dbReference type="SMART" id="SM00228">
    <property type="entry name" value="PDZ"/>
    <property type="match status" value="1"/>
</dbReference>
<organism evidence="5 6">
    <name type="scientific">Sodiomyces alkalinus (strain CBS 110278 / VKM F-3762 / F11)</name>
    <name type="common">Alkaliphilic filamentous fungus</name>
    <dbReference type="NCBI Taxonomy" id="1314773"/>
    <lineage>
        <taxon>Eukaryota</taxon>
        <taxon>Fungi</taxon>
        <taxon>Dikarya</taxon>
        <taxon>Ascomycota</taxon>
        <taxon>Pezizomycotina</taxon>
        <taxon>Sordariomycetes</taxon>
        <taxon>Hypocreomycetidae</taxon>
        <taxon>Glomerellales</taxon>
        <taxon>Plectosphaerellaceae</taxon>
        <taxon>Sodiomyces</taxon>
    </lineage>
</organism>
<accession>A0A3N2Q053</accession>
<reference evidence="5 6" key="1">
    <citation type="journal article" date="2018" name="Mol. Ecol.">
        <title>The obligate alkalophilic soda-lake fungus Sodiomyces alkalinus has shifted to a protein diet.</title>
        <authorList>
            <person name="Grum-Grzhimaylo A.A."/>
            <person name="Falkoski D.L."/>
            <person name="van den Heuvel J."/>
            <person name="Valero-Jimenez C.A."/>
            <person name="Min B."/>
            <person name="Choi I.G."/>
            <person name="Lipzen A."/>
            <person name="Daum C.G."/>
            <person name="Aanen D.K."/>
            <person name="Tsang A."/>
            <person name="Henrissat B."/>
            <person name="Bilanenko E.N."/>
            <person name="de Vries R.P."/>
            <person name="van Kan J.A.L."/>
            <person name="Grigoriev I.V."/>
            <person name="Debets A.J.M."/>
        </authorList>
    </citation>
    <scope>NUCLEOTIDE SEQUENCE [LARGE SCALE GENOMIC DNA]</scope>
    <source>
        <strain evidence="5 6">F11</strain>
    </source>
</reference>
<dbReference type="Gene3D" id="2.30.42.10">
    <property type="match status" value="1"/>
</dbReference>
<gene>
    <name evidence="5" type="ORF">SODALDRAFT_332308</name>
</gene>
<dbReference type="GO" id="GO:0005634">
    <property type="term" value="C:nucleus"/>
    <property type="evidence" value="ECO:0007669"/>
    <property type="project" value="TreeGrafter"/>
</dbReference>
<evidence type="ECO:0000256" key="2">
    <source>
        <dbReference type="ARBA" id="ARBA00023186"/>
    </source>
</evidence>
<evidence type="ECO:0000313" key="6">
    <source>
        <dbReference type="Proteomes" id="UP000272025"/>
    </source>
</evidence>
<comment type="similarity">
    <text evidence="1">Belongs to the proteasome subunit p27 family.</text>
</comment>
<name>A0A3N2Q053_SODAK</name>
<dbReference type="Proteomes" id="UP000272025">
    <property type="component" value="Unassembled WGS sequence"/>
</dbReference>
<dbReference type="Pfam" id="PF18265">
    <property type="entry name" value="Nas2_N"/>
    <property type="match status" value="1"/>
</dbReference>
<dbReference type="PANTHER" id="PTHR12651">
    <property type="entry name" value="26S PROTEASOME NON-ATPASE REGULATORY SUBUNIT 9"/>
    <property type="match status" value="1"/>
</dbReference>
<dbReference type="InterPro" id="IPR041489">
    <property type="entry name" value="PDZ_6"/>
</dbReference>
<dbReference type="AlphaFoldDB" id="A0A3N2Q053"/>
<keyword evidence="2" id="KW-0143">Chaperone</keyword>
<dbReference type="GO" id="GO:0005737">
    <property type="term" value="C:cytoplasm"/>
    <property type="evidence" value="ECO:0007669"/>
    <property type="project" value="TreeGrafter"/>
</dbReference>
<dbReference type="Gene3D" id="6.10.140.1710">
    <property type="match status" value="1"/>
</dbReference>
<dbReference type="SUPFAM" id="SSF50156">
    <property type="entry name" value="PDZ domain-like"/>
    <property type="match status" value="1"/>
</dbReference>
<evidence type="ECO:0000313" key="5">
    <source>
        <dbReference type="EMBL" id="ROT40144.1"/>
    </source>
</evidence>
<evidence type="ECO:0000256" key="1">
    <source>
        <dbReference type="ARBA" id="ARBA00005256"/>
    </source>
</evidence>
<dbReference type="GO" id="GO:0070682">
    <property type="term" value="P:proteasome regulatory particle assembly"/>
    <property type="evidence" value="ECO:0007669"/>
    <property type="project" value="InterPro"/>
</dbReference>
<dbReference type="PROSITE" id="PS50106">
    <property type="entry name" value="PDZ"/>
    <property type="match status" value="1"/>
</dbReference>
<dbReference type="FunFam" id="2.30.42.10:FF:000107">
    <property type="entry name" value="26S proteasome non-ATPase regulatory subunit 9"/>
    <property type="match status" value="1"/>
</dbReference>
<dbReference type="InterPro" id="IPR001478">
    <property type="entry name" value="PDZ"/>
</dbReference>
<dbReference type="InterPro" id="IPR035269">
    <property type="entry name" value="PSMD9"/>
</dbReference>
<sequence>MHTSTVSPVRSGPSDLAGLKDDFHQLALPELQQKKEVMETQMHTLSAVLDSHGVDMHTSLTSRDGFPRADIDVAQVRMTRAQVARLRNDHKALMSVLEERLHERFASTLTTADVPRTSVDLSPAAEQQRHGTPFATVNSVVPGSPAHVSGLRPGDQIIRINHVSHLNHNGLREVADCVQQHEGQAMTVEISRSAHRDWRQHLRVSLTPTRHWGGRGLLGCHIIPC</sequence>
<proteinExistence type="inferred from homology"/>
<keyword evidence="6" id="KW-1185">Reference proteome</keyword>